<proteinExistence type="predicted"/>
<dbReference type="OrthoDB" id="1035894at2759"/>
<dbReference type="PANTHER" id="PTHR11439:SF486">
    <property type="entry name" value="RLK (RECEPTOR-LIKE KINASE) PROTEIN, PUTATIVE-RELATED"/>
    <property type="match status" value="1"/>
</dbReference>
<reference evidence="1" key="1">
    <citation type="journal article" date="2019" name="Database">
        <title>The radish genome database (RadishGD): an integrated information resource for radish genomics.</title>
        <authorList>
            <person name="Yu H.J."/>
            <person name="Baek S."/>
            <person name="Lee Y.J."/>
            <person name="Cho A."/>
            <person name="Mun J.H."/>
        </authorList>
    </citation>
    <scope>NUCLEOTIDE SEQUENCE [LARGE SCALE GENOMIC DNA]</scope>
    <source>
        <strain evidence="1">cv. WK10039</strain>
    </source>
</reference>
<evidence type="ECO:0000313" key="1">
    <source>
        <dbReference type="Proteomes" id="UP000504610"/>
    </source>
</evidence>
<dbReference type="PANTHER" id="PTHR11439">
    <property type="entry name" value="GAG-POL-RELATED RETROTRANSPOSON"/>
    <property type="match status" value="1"/>
</dbReference>
<name>A0A9W3CGY2_RAPSA</name>
<protein>
    <submittedName>
        <fullName evidence="2">Secreted RxLR effector protein 161-like</fullName>
    </submittedName>
</protein>
<organism evidence="1 2">
    <name type="scientific">Raphanus sativus</name>
    <name type="common">Radish</name>
    <name type="synonym">Raphanus raphanistrum var. sativus</name>
    <dbReference type="NCBI Taxonomy" id="3726"/>
    <lineage>
        <taxon>Eukaryota</taxon>
        <taxon>Viridiplantae</taxon>
        <taxon>Streptophyta</taxon>
        <taxon>Embryophyta</taxon>
        <taxon>Tracheophyta</taxon>
        <taxon>Spermatophyta</taxon>
        <taxon>Magnoliopsida</taxon>
        <taxon>eudicotyledons</taxon>
        <taxon>Gunneridae</taxon>
        <taxon>Pentapetalae</taxon>
        <taxon>rosids</taxon>
        <taxon>malvids</taxon>
        <taxon>Brassicales</taxon>
        <taxon>Brassicaceae</taxon>
        <taxon>Brassiceae</taxon>
        <taxon>Raphanus</taxon>
    </lineage>
</organism>
<dbReference type="RefSeq" id="XP_056850764.1">
    <property type="nucleotide sequence ID" value="XM_056994784.1"/>
</dbReference>
<accession>A0A9W3CGY2</accession>
<dbReference type="Proteomes" id="UP000504610">
    <property type="component" value="Chromosome 9"/>
</dbReference>
<keyword evidence="1" id="KW-1185">Reference proteome</keyword>
<reference evidence="2" key="2">
    <citation type="submission" date="2025-08" db="UniProtKB">
        <authorList>
            <consortium name="RefSeq"/>
        </authorList>
    </citation>
    <scope>IDENTIFICATION</scope>
    <source>
        <tissue evidence="2">Leaf</tissue>
    </source>
</reference>
<evidence type="ECO:0000313" key="2">
    <source>
        <dbReference type="RefSeq" id="XP_056850764.1"/>
    </source>
</evidence>
<dbReference type="GeneID" id="130500081"/>
<gene>
    <name evidence="2" type="primary">LOC130500081</name>
</gene>
<dbReference type="AlphaFoldDB" id="A0A9W3CGY2"/>
<dbReference type="CDD" id="cd09272">
    <property type="entry name" value="RNase_HI_RT_Ty1"/>
    <property type="match status" value="1"/>
</dbReference>
<dbReference type="KEGG" id="rsz:130500081"/>
<sequence length="258" mass="29286">MVDRSFNVESDPFRPCEDSENILGPEVPYMSAISGLLYLANCTRPDIAFATNLLARYSSSPTHRHWNGIKHLFRYLQGTVDLGLMYFRKPEFGMVGFADAGYLSDPHKARSQTGYVFTIGGTAISWRSQKQTLVATSSNHAETIALHEACRGCVWLRSMSHHIQDSSGIVNKKEPTKVFEDNSACVAQLKEGYIKSDRTKHIPPRFFSYIRELEKNKEVDIEYVRSCDNPADLFTKALPTTMFRKHVNGIGMRRLRDL</sequence>